<evidence type="ECO:0000313" key="14">
    <source>
        <dbReference type="EMBL" id="HIT58956.1"/>
    </source>
</evidence>
<feature type="region of interest" description="Disordered" evidence="11">
    <location>
        <begin position="394"/>
        <end position="413"/>
    </location>
</feature>
<proteinExistence type="inferred from homology"/>
<evidence type="ECO:0000256" key="8">
    <source>
        <dbReference type="ARBA" id="ARBA00023065"/>
    </source>
</evidence>
<feature type="transmembrane region" description="Helical" evidence="12">
    <location>
        <begin position="56"/>
        <end position="74"/>
    </location>
</feature>
<feature type="transmembrane region" description="Helical" evidence="12">
    <location>
        <begin position="86"/>
        <end position="112"/>
    </location>
</feature>
<evidence type="ECO:0000256" key="4">
    <source>
        <dbReference type="ARBA" id="ARBA00022449"/>
    </source>
</evidence>
<dbReference type="Proteomes" id="UP000824136">
    <property type="component" value="Unassembled WGS sequence"/>
</dbReference>
<evidence type="ECO:0000256" key="3">
    <source>
        <dbReference type="ARBA" id="ARBA00022448"/>
    </source>
</evidence>
<dbReference type="EMBL" id="DVLL01000017">
    <property type="protein sequence ID" value="HIT58956.1"/>
    <property type="molecule type" value="Genomic_DNA"/>
</dbReference>
<evidence type="ECO:0000259" key="13">
    <source>
        <dbReference type="Pfam" id="PF00999"/>
    </source>
</evidence>
<feature type="domain" description="Cation/H+ exchanger transmembrane" evidence="13">
    <location>
        <begin position="15"/>
        <end position="387"/>
    </location>
</feature>
<feature type="transmembrane region" description="Helical" evidence="12">
    <location>
        <begin position="222"/>
        <end position="238"/>
    </location>
</feature>
<keyword evidence="8" id="KW-0406">Ion transport</keyword>
<name>A0A9D1KKC8_9FIRM</name>
<keyword evidence="6 12" id="KW-1133">Transmembrane helix</keyword>
<gene>
    <name evidence="14" type="ORF">IAC39_04520</name>
</gene>
<dbReference type="PANTHER" id="PTHR43562:SF3">
    <property type="entry name" value="SODIUM ION_PROTON EXCHANGER (EUROFUNG)"/>
    <property type="match status" value="1"/>
</dbReference>
<reference evidence="14" key="2">
    <citation type="journal article" date="2021" name="PeerJ">
        <title>Extensive microbial diversity within the chicken gut microbiome revealed by metagenomics and culture.</title>
        <authorList>
            <person name="Gilroy R."/>
            <person name="Ravi A."/>
            <person name="Getino M."/>
            <person name="Pursley I."/>
            <person name="Horton D.L."/>
            <person name="Alikhan N.F."/>
            <person name="Baker D."/>
            <person name="Gharbi K."/>
            <person name="Hall N."/>
            <person name="Watson M."/>
            <person name="Adriaenssens E.M."/>
            <person name="Foster-Nyarko E."/>
            <person name="Jarju S."/>
            <person name="Secka A."/>
            <person name="Antonio M."/>
            <person name="Oren A."/>
            <person name="Chaudhuri R.R."/>
            <person name="La Ragione R."/>
            <person name="Hildebrand F."/>
            <person name="Pallen M.J."/>
        </authorList>
    </citation>
    <scope>NUCLEOTIDE SEQUENCE</scope>
    <source>
        <strain evidence="14">CHK33-4379</strain>
    </source>
</reference>
<dbReference type="GO" id="GO:0015297">
    <property type="term" value="F:antiporter activity"/>
    <property type="evidence" value="ECO:0007669"/>
    <property type="project" value="UniProtKB-KW"/>
</dbReference>
<keyword evidence="9 12" id="KW-0472">Membrane</keyword>
<dbReference type="InterPro" id="IPR038770">
    <property type="entry name" value="Na+/solute_symporter_sf"/>
</dbReference>
<comment type="subcellular location">
    <subcellularLocation>
        <location evidence="1">Membrane</location>
        <topology evidence="1">Multi-pass membrane protein</topology>
    </subcellularLocation>
</comment>
<feature type="compositionally biased region" description="Polar residues" evidence="11">
    <location>
        <begin position="404"/>
        <end position="413"/>
    </location>
</feature>
<evidence type="ECO:0000256" key="12">
    <source>
        <dbReference type="SAM" id="Phobius"/>
    </source>
</evidence>
<dbReference type="GO" id="GO:0016020">
    <property type="term" value="C:membrane"/>
    <property type="evidence" value="ECO:0007669"/>
    <property type="project" value="UniProtKB-SubCell"/>
</dbReference>
<sequence length="413" mass="44269">MEVIDIIRDLAIILIIAKVFGLIAKRLGVPQVVGEIIAGLLIGPNILGLVSGSDYLNVSAEIGVILLMFMAGLTTNLKELIRSGPMALVTACVGVFVPLVGGTLLYSCFYGFSAIGTEEFFKALFMGTILTATSVSITVETLKELGKLDTRIGTVITGAAIIDDVIGIIVLTFVIGLKDSSSSSVGSVLLDTLLYIVFCATIGVAIYFIFKKIDKRAPHHRRIPIMGLALCLAMAYIADHYFGVADITGAYVAGILLCNLPDSKYINEKMDVSSYMFFGPIFFASIGIKYVFDDIDAELILFSVGFVLVGLLSKIIGCGLTAKAFKFKWNDSIKVGVGMMTRGEVALIVSQKGLEVGLLDERYFTAVIMLILVSSLLTPICLKLLFKHDEKKAALGGGSDQPKLESQTESVNG</sequence>
<evidence type="ECO:0000256" key="6">
    <source>
        <dbReference type="ARBA" id="ARBA00022989"/>
    </source>
</evidence>
<evidence type="ECO:0000256" key="10">
    <source>
        <dbReference type="ARBA" id="ARBA00023201"/>
    </source>
</evidence>
<keyword evidence="10" id="KW-0739">Sodium transport</keyword>
<feature type="transmembrane region" description="Helical" evidence="12">
    <location>
        <begin position="188"/>
        <end position="210"/>
    </location>
</feature>
<accession>A0A9D1KKC8</accession>
<dbReference type="Gene3D" id="1.20.1530.20">
    <property type="match status" value="1"/>
</dbReference>
<organism evidence="14 15">
    <name type="scientific">Candidatus Faeciplasma pullistercoris</name>
    <dbReference type="NCBI Taxonomy" id="2840800"/>
    <lineage>
        <taxon>Bacteria</taxon>
        <taxon>Bacillati</taxon>
        <taxon>Bacillota</taxon>
        <taxon>Clostridia</taxon>
        <taxon>Eubacteriales</taxon>
        <taxon>Oscillospiraceae</taxon>
        <taxon>Oscillospiraceae incertae sedis</taxon>
        <taxon>Candidatus Faeciplasma</taxon>
    </lineage>
</organism>
<dbReference type="PANTHER" id="PTHR43562">
    <property type="entry name" value="NAPA-TYPE SODIUM/HYDROGEN ANTIPORTER"/>
    <property type="match status" value="1"/>
</dbReference>
<reference evidence="14" key="1">
    <citation type="submission" date="2020-10" db="EMBL/GenBank/DDBJ databases">
        <authorList>
            <person name="Gilroy R."/>
        </authorList>
    </citation>
    <scope>NUCLEOTIDE SEQUENCE</scope>
    <source>
        <strain evidence="14">CHK33-4379</strain>
    </source>
</reference>
<evidence type="ECO:0000256" key="1">
    <source>
        <dbReference type="ARBA" id="ARBA00004141"/>
    </source>
</evidence>
<dbReference type="GO" id="GO:0006814">
    <property type="term" value="P:sodium ion transport"/>
    <property type="evidence" value="ECO:0007669"/>
    <property type="project" value="UniProtKB-KW"/>
</dbReference>
<keyword evidence="4" id="KW-0050">Antiport</keyword>
<feature type="transmembrane region" description="Helical" evidence="12">
    <location>
        <begin position="32"/>
        <end position="50"/>
    </location>
</feature>
<evidence type="ECO:0000256" key="5">
    <source>
        <dbReference type="ARBA" id="ARBA00022692"/>
    </source>
</evidence>
<dbReference type="Pfam" id="PF00999">
    <property type="entry name" value="Na_H_Exchanger"/>
    <property type="match status" value="1"/>
</dbReference>
<dbReference type="InterPro" id="IPR006153">
    <property type="entry name" value="Cation/H_exchanger_TM"/>
</dbReference>
<feature type="transmembrane region" description="Helical" evidence="12">
    <location>
        <begin position="154"/>
        <end position="176"/>
    </location>
</feature>
<evidence type="ECO:0000256" key="11">
    <source>
        <dbReference type="SAM" id="MobiDB-lite"/>
    </source>
</evidence>
<keyword evidence="5 12" id="KW-0812">Transmembrane</keyword>
<evidence type="ECO:0000256" key="9">
    <source>
        <dbReference type="ARBA" id="ARBA00023136"/>
    </source>
</evidence>
<feature type="transmembrane region" description="Helical" evidence="12">
    <location>
        <begin position="6"/>
        <end position="25"/>
    </location>
</feature>
<feature type="transmembrane region" description="Helical" evidence="12">
    <location>
        <begin position="363"/>
        <end position="386"/>
    </location>
</feature>
<feature type="transmembrane region" description="Helical" evidence="12">
    <location>
        <begin position="299"/>
        <end position="322"/>
    </location>
</feature>
<comment type="caution">
    <text evidence="14">The sequence shown here is derived from an EMBL/GenBank/DDBJ whole genome shotgun (WGS) entry which is preliminary data.</text>
</comment>
<evidence type="ECO:0000256" key="2">
    <source>
        <dbReference type="ARBA" id="ARBA00005551"/>
    </source>
</evidence>
<protein>
    <submittedName>
        <fullName evidence="14">Cation:proton antiporter</fullName>
    </submittedName>
</protein>
<evidence type="ECO:0000313" key="15">
    <source>
        <dbReference type="Proteomes" id="UP000824136"/>
    </source>
</evidence>
<keyword evidence="3" id="KW-0813">Transport</keyword>
<keyword evidence="7" id="KW-0915">Sodium</keyword>
<dbReference type="GO" id="GO:1902600">
    <property type="term" value="P:proton transmembrane transport"/>
    <property type="evidence" value="ECO:0007669"/>
    <property type="project" value="InterPro"/>
</dbReference>
<comment type="similarity">
    <text evidence="2">Belongs to the monovalent cation:proton antiporter 2 (CPA2) transporter (TC 2.A.37) family.</text>
</comment>
<evidence type="ECO:0000256" key="7">
    <source>
        <dbReference type="ARBA" id="ARBA00023053"/>
    </source>
</evidence>
<feature type="transmembrane region" description="Helical" evidence="12">
    <location>
        <begin position="272"/>
        <end position="292"/>
    </location>
</feature>
<dbReference type="AlphaFoldDB" id="A0A9D1KKC8"/>